<dbReference type="Proteomes" id="UP000324800">
    <property type="component" value="Unassembled WGS sequence"/>
</dbReference>
<protein>
    <submittedName>
        <fullName evidence="1">Uncharacterized protein</fullName>
    </submittedName>
</protein>
<sequence length="217" mass="24995">MVDIITVTQIIKQEDYAIQLDLVDAYHHLKVSEDFAETYQYFVHGLYIPLYGPTIWLELKTNAFLQGDQANRQNDQSEVLRQRAKINRRSIDLIIGKEPTRVRHSSDNSIHEGAAQNVVAIQIQSNTNVNVSIPWLDVEYLFEDNTYSSVQEKVIEIKYEKMVRDYDGEEGCRGQEISAATIRVELFMTANNRHIFLYIISINRVKTEAIKNKNGTG</sequence>
<organism evidence="1 2">
    <name type="scientific">Streblomastix strix</name>
    <dbReference type="NCBI Taxonomy" id="222440"/>
    <lineage>
        <taxon>Eukaryota</taxon>
        <taxon>Metamonada</taxon>
        <taxon>Preaxostyla</taxon>
        <taxon>Oxymonadida</taxon>
        <taxon>Streblomastigidae</taxon>
        <taxon>Streblomastix</taxon>
    </lineage>
</organism>
<evidence type="ECO:0000313" key="2">
    <source>
        <dbReference type="Proteomes" id="UP000324800"/>
    </source>
</evidence>
<accession>A0A5J4WCB5</accession>
<name>A0A5J4WCB5_9EUKA</name>
<dbReference type="EMBL" id="SNRW01002494">
    <property type="protein sequence ID" value="KAA6392584.1"/>
    <property type="molecule type" value="Genomic_DNA"/>
</dbReference>
<proteinExistence type="predicted"/>
<evidence type="ECO:0000313" key="1">
    <source>
        <dbReference type="EMBL" id="KAA6392584.1"/>
    </source>
</evidence>
<dbReference type="AlphaFoldDB" id="A0A5J4WCB5"/>
<dbReference type="OrthoDB" id="420169at2759"/>
<comment type="caution">
    <text evidence="1">The sequence shown here is derived from an EMBL/GenBank/DDBJ whole genome shotgun (WGS) entry which is preliminary data.</text>
</comment>
<gene>
    <name evidence="1" type="ORF">EZS28_011891</name>
</gene>
<reference evidence="1 2" key="1">
    <citation type="submission" date="2019-03" db="EMBL/GenBank/DDBJ databases">
        <title>Single cell metagenomics reveals metabolic interactions within the superorganism composed of flagellate Streblomastix strix and complex community of Bacteroidetes bacteria on its surface.</title>
        <authorList>
            <person name="Treitli S.C."/>
            <person name="Kolisko M."/>
            <person name="Husnik F."/>
            <person name="Keeling P."/>
            <person name="Hampl V."/>
        </authorList>
    </citation>
    <scope>NUCLEOTIDE SEQUENCE [LARGE SCALE GENOMIC DNA]</scope>
    <source>
        <strain evidence="1">ST1C</strain>
    </source>
</reference>